<feature type="region of interest" description="Disordered" evidence="2">
    <location>
        <begin position="1"/>
        <end position="23"/>
    </location>
</feature>
<keyword evidence="1" id="KW-0808">Transferase</keyword>
<evidence type="ECO:0000256" key="2">
    <source>
        <dbReference type="SAM" id="MobiDB-lite"/>
    </source>
</evidence>
<proteinExistence type="predicted"/>
<dbReference type="Gene3D" id="3.40.50.10540">
    <property type="entry name" value="Crotonobetainyl-coa:carnitine coa-transferase, domain 1"/>
    <property type="match status" value="1"/>
</dbReference>
<name>A0ABN2MVG9_9PSEU</name>
<dbReference type="SUPFAM" id="SSF89796">
    <property type="entry name" value="CoA-transferase family III (CaiB/BaiF)"/>
    <property type="match status" value="1"/>
</dbReference>
<sequence>MSATVSAPTGAGPTGTAPDRSRPLTGYRVLDFTHAAAGPYATMWLADLGAEIVKIEKPGRGDGARYMGEPMHGPKHSDYFVALNADKQSVSLNLHTPEGVALARELVAHCDIVVQNFRPGVMDKLGLGFADLAPLREGLVYCSLSAFGAESSWRGRPANDIIMQGVTGMMDITGEPEGDPVRVGVPISDFSTGLFGLSGVLAALLARPAHPEGQHVEVSMFDATLALMANYIPSVQDLGKPVPRMGRGHPQIVPYQAFRCGDGGYVIIGAFTSAFWRRLAAALDHEEWITDERFATNAARMENRHVLVPLIEDILAGDTRDAWCAVLETADVPHTPVHTVPEALASVQAQESGTTIEVHDPARTRSGHVAANPVRSKAWPTREHTTSPHIGEHTARVLTGLLGKSEQDVDALVEAGVVGREETA</sequence>
<dbReference type="EMBL" id="BAAAQK010000005">
    <property type="protein sequence ID" value="GAA1840072.1"/>
    <property type="molecule type" value="Genomic_DNA"/>
</dbReference>
<evidence type="ECO:0000313" key="4">
    <source>
        <dbReference type="Proteomes" id="UP001500449"/>
    </source>
</evidence>
<comment type="caution">
    <text evidence="3">The sequence shown here is derived from an EMBL/GenBank/DDBJ whole genome shotgun (WGS) entry which is preliminary data.</text>
</comment>
<keyword evidence="4" id="KW-1185">Reference proteome</keyword>
<dbReference type="Gene3D" id="3.30.1540.10">
    <property type="entry name" value="formyl-coa transferase, domain 3"/>
    <property type="match status" value="1"/>
</dbReference>
<accession>A0ABN2MVG9</accession>
<protein>
    <submittedName>
        <fullName evidence="3">CaiB/BaiF CoA-transferase family protein</fullName>
    </submittedName>
</protein>
<dbReference type="Pfam" id="PF02515">
    <property type="entry name" value="CoA_transf_3"/>
    <property type="match status" value="1"/>
</dbReference>
<dbReference type="Proteomes" id="UP001500449">
    <property type="component" value="Unassembled WGS sequence"/>
</dbReference>
<reference evidence="3 4" key="1">
    <citation type="journal article" date="2019" name="Int. J. Syst. Evol. Microbiol.">
        <title>The Global Catalogue of Microorganisms (GCM) 10K type strain sequencing project: providing services to taxonomists for standard genome sequencing and annotation.</title>
        <authorList>
            <consortium name="The Broad Institute Genomics Platform"/>
            <consortium name="The Broad Institute Genome Sequencing Center for Infectious Disease"/>
            <person name="Wu L."/>
            <person name="Ma J."/>
        </authorList>
    </citation>
    <scope>NUCLEOTIDE SEQUENCE [LARGE SCALE GENOMIC DNA]</scope>
    <source>
        <strain evidence="3 4">JCM 16009</strain>
    </source>
</reference>
<dbReference type="InterPro" id="IPR044855">
    <property type="entry name" value="CoA-Trfase_III_dom3_sf"/>
</dbReference>
<evidence type="ECO:0000256" key="1">
    <source>
        <dbReference type="ARBA" id="ARBA00022679"/>
    </source>
</evidence>
<evidence type="ECO:0000313" key="3">
    <source>
        <dbReference type="EMBL" id="GAA1840072.1"/>
    </source>
</evidence>
<dbReference type="PANTHER" id="PTHR48207:SF3">
    <property type="entry name" value="SUCCINATE--HYDROXYMETHYLGLUTARATE COA-TRANSFERASE"/>
    <property type="match status" value="1"/>
</dbReference>
<dbReference type="PANTHER" id="PTHR48207">
    <property type="entry name" value="SUCCINATE--HYDROXYMETHYLGLUTARATE COA-TRANSFERASE"/>
    <property type="match status" value="1"/>
</dbReference>
<dbReference type="InterPro" id="IPR003673">
    <property type="entry name" value="CoA-Trfase_fam_III"/>
</dbReference>
<dbReference type="InterPro" id="IPR050483">
    <property type="entry name" value="CoA-transferase_III_domain"/>
</dbReference>
<organism evidence="3 4">
    <name type="scientific">Pseudonocardia ailaonensis</name>
    <dbReference type="NCBI Taxonomy" id="367279"/>
    <lineage>
        <taxon>Bacteria</taxon>
        <taxon>Bacillati</taxon>
        <taxon>Actinomycetota</taxon>
        <taxon>Actinomycetes</taxon>
        <taxon>Pseudonocardiales</taxon>
        <taxon>Pseudonocardiaceae</taxon>
        <taxon>Pseudonocardia</taxon>
    </lineage>
</organism>
<gene>
    <name evidence="3" type="ORF">GCM10009836_19190</name>
</gene>
<dbReference type="InterPro" id="IPR023606">
    <property type="entry name" value="CoA-Trfase_III_dom_1_sf"/>
</dbReference>
<feature type="compositionally biased region" description="Low complexity" evidence="2">
    <location>
        <begin position="7"/>
        <end position="18"/>
    </location>
</feature>